<keyword evidence="4" id="KW-1185">Reference proteome</keyword>
<gene>
    <name evidence="3" type="ORF">Pfra01_002292400</name>
</gene>
<dbReference type="Proteomes" id="UP001165121">
    <property type="component" value="Unassembled WGS sequence"/>
</dbReference>
<dbReference type="OrthoDB" id="122986at2759"/>
<dbReference type="PANTHER" id="PTHR42648:SF28">
    <property type="entry name" value="TRANSPOSON-ENCODED PROTEIN WITH RIBONUCLEASE H-LIKE AND RETROVIRUS ZINC FINGER-LIKE DOMAINS"/>
    <property type="match status" value="1"/>
</dbReference>
<evidence type="ECO:0000313" key="4">
    <source>
        <dbReference type="Proteomes" id="UP001165121"/>
    </source>
</evidence>
<evidence type="ECO:0000313" key="3">
    <source>
        <dbReference type="EMBL" id="GMF54823.1"/>
    </source>
</evidence>
<feature type="compositionally biased region" description="Basic and acidic residues" evidence="1">
    <location>
        <begin position="150"/>
        <end position="159"/>
    </location>
</feature>
<feature type="region of interest" description="Disordered" evidence="1">
    <location>
        <begin position="126"/>
        <end position="218"/>
    </location>
</feature>
<feature type="domain" description="Retroviral polymerase SH3-like" evidence="2">
    <location>
        <begin position="52"/>
        <end position="112"/>
    </location>
</feature>
<proteinExistence type="predicted"/>
<protein>
    <submittedName>
        <fullName evidence="3">Unnamed protein product</fullName>
    </submittedName>
</protein>
<name>A0A9W7D320_9STRA</name>
<reference evidence="3" key="1">
    <citation type="submission" date="2023-04" db="EMBL/GenBank/DDBJ databases">
        <title>Phytophthora fragariaefolia NBRC 109709.</title>
        <authorList>
            <person name="Ichikawa N."/>
            <person name="Sato H."/>
            <person name="Tonouchi N."/>
        </authorList>
    </citation>
    <scope>NUCLEOTIDE SEQUENCE</scope>
    <source>
        <strain evidence="3">NBRC 109709</strain>
    </source>
</reference>
<sequence>MPTWWRSFWAEAAMTAIYIKNRLPSPKSPDKNPFEIVYKAKPNVKHMRIFGCKAYVLTPKEKRLKWDPKAREGIFLGYEERSKAYRVYDIEAGQVVISRDVTFDESSFDGSKGIDDEDVDGVTDYFDDMQVSDDSGTRVFTQAGKRKSRAEHEDRDNVRRPRRTAGLEEASAPDHADEEPQRESSPQEEKAEDNGEDKSTSPMFWRASGRGGKLKPRGQVRRTRALRNELVLEGVHDLRRNLLRHTEAGLKLASARRLVTKPCLSKPA</sequence>
<dbReference type="EMBL" id="BSXT01003619">
    <property type="protein sequence ID" value="GMF54823.1"/>
    <property type="molecule type" value="Genomic_DNA"/>
</dbReference>
<feature type="compositionally biased region" description="Basic and acidic residues" evidence="1">
    <location>
        <begin position="172"/>
        <end position="199"/>
    </location>
</feature>
<dbReference type="InterPro" id="IPR039537">
    <property type="entry name" value="Retrotran_Ty1/copia-like"/>
</dbReference>
<evidence type="ECO:0000259" key="2">
    <source>
        <dbReference type="Pfam" id="PF25597"/>
    </source>
</evidence>
<dbReference type="AlphaFoldDB" id="A0A9W7D320"/>
<dbReference type="InterPro" id="IPR057670">
    <property type="entry name" value="SH3_retrovirus"/>
</dbReference>
<evidence type="ECO:0000256" key="1">
    <source>
        <dbReference type="SAM" id="MobiDB-lite"/>
    </source>
</evidence>
<dbReference type="Pfam" id="PF25597">
    <property type="entry name" value="SH3_retrovirus"/>
    <property type="match status" value="1"/>
</dbReference>
<organism evidence="3 4">
    <name type="scientific">Phytophthora fragariaefolia</name>
    <dbReference type="NCBI Taxonomy" id="1490495"/>
    <lineage>
        <taxon>Eukaryota</taxon>
        <taxon>Sar</taxon>
        <taxon>Stramenopiles</taxon>
        <taxon>Oomycota</taxon>
        <taxon>Peronosporomycetes</taxon>
        <taxon>Peronosporales</taxon>
        <taxon>Peronosporaceae</taxon>
        <taxon>Phytophthora</taxon>
    </lineage>
</organism>
<dbReference type="PANTHER" id="PTHR42648">
    <property type="entry name" value="TRANSPOSASE, PUTATIVE-RELATED"/>
    <property type="match status" value="1"/>
</dbReference>
<accession>A0A9W7D320</accession>
<comment type="caution">
    <text evidence="3">The sequence shown here is derived from an EMBL/GenBank/DDBJ whole genome shotgun (WGS) entry which is preliminary data.</text>
</comment>